<name>A0A2A6C701_PRIPA</name>
<dbReference type="OrthoDB" id="5872469at2759"/>
<evidence type="ECO:0000313" key="1">
    <source>
        <dbReference type="EnsemblMetazoa" id="PPA34698.1"/>
    </source>
</evidence>
<gene>
    <name evidence="1" type="primary">WBGene00273067</name>
</gene>
<dbReference type="PANTHER" id="PTHR22943">
    <property type="entry name" value="7-TRANSMEMBRANE DOMAIN RECEPTOR C.ELEGANS"/>
    <property type="match status" value="1"/>
</dbReference>
<proteinExistence type="predicted"/>
<dbReference type="Pfam" id="PF10326">
    <property type="entry name" value="7TM_GPCR_Str"/>
    <property type="match status" value="1"/>
</dbReference>
<accession>A0A2A6C701</accession>
<keyword evidence="2" id="KW-1185">Reference proteome</keyword>
<dbReference type="PANTHER" id="PTHR22943:SF248">
    <property type="entry name" value="SEVEN TM RECEPTOR"/>
    <property type="match status" value="1"/>
</dbReference>
<reference evidence="2" key="1">
    <citation type="journal article" date="2008" name="Nat. Genet.">
        <title>The Pristionchus pacificus genome provides a unique perspective on nematode lifestyle and parasitism.</title>
        <authorList>
            <person name="Dieterich C."/>
            <person name="Clifton S.W."/>
            <person name="Schuster L.N."/>
            <person name="Chinwalla A."/>
            <person name="Delehaunty K."/>
            <person name="Dinkelacker I."/>
            <person name="Fulton L."/>
            <person name="Fulton R."/>
            <person name="Godfrey J."/>
            <person name="Minx P."/>
            <person name="Mitreva M."/>
            <person name="Roeseler W."/>
            <person name="Tian H."/>
            <person name="Witte H."/>
            <person name="Yang S.P."/>
            <person name="Wilson R.K."/>
            <person name="Sommer R.J."/>
        </authorList>
    </citation>
    <scope>NUCLEOTIDE SEQUENCE [LARGE SCALE GENOMIC DNA]</scope>
    <source>
        <strain evidence="2">PS312</strain>
    </source>
</reference>
<dbReference type="Proteomes" id="UP000005239">
    <property type="component" value="Unassembled WGS sequence"/>
</dbReference>
<sequence>ARSTVQPCCTFHNQHKVTQGHNRISQTAHPLLISDLLYTIFQGVLEPTVIVSGDLFLIFSEGPIQNSLVLSIYCGLISMSFVIISFHFVFRAVVMSSKSYTVSHLDKRKMAFICTIFLTISIVWAVLTYTQFVYQPRLVYFFTIKTALRFNYERRLREYFQSINTTFPKDPVHEIVVFRAHGNSGSLATDILLTTIFVVVLVGSFHNSTAIEQRAKQRVVEKSSLTTFLIPFILLYTPSTVYLLAPFIGNSSSSFTTPTWFLTIILSIYPIIDPLAIIFLISDYRRAVFEMGRKLSKRWLSIHPLEASNSCVYSTSLAFSRDEVDQQLHNPFKLRLSGRRKNDDDQAEQIRR</sequence>
<protein>
    <submittedName>
        <fullName evidence="1">G protein-coupled receptor</fullName>
    </submittedName>
</protein>
<dbReference type="SUPFAM" id="SSF81321">
    <property type="entry name" value="Family A G protein-coupled receptor-like"/>
    <property type="match status" value="1"/>
</dbReference>
<evidence type="ECO:0000313" key="2">
    <source>
        <dbReference type="Proteomes" id="UP000005239"/>
    </source>
</evidence>
<dbReference type="EnsemblMetazoa" id="PPA34698.1">
    <property type="protein sequence ID" value="PPA34698.1"/>
    <property type="gene ID" value="WBGene00273067"/>
</dbReference>
<dbReference type="Gene3D" id="1.20.1070.10">
    <property type="entry name" value="Rhodopsin 7-helix transmembrane proteins"/>
    <property type="match status" value="1"/>
</dbReference>
<dbReference type="AlphaFoldDB" id="A0A2A6C701"/>
<reference evidence="1" key="2">
    <citation type="submission" date="2022-06" db="UniProtKB">
        <authorList>
            <consortium name="EnsemblMetazoa"/>
        </authorList>
    </citation>
    <scope>IDENTIFICATION</scope>
    <source>
        <strain evidence="1">PS312</strain>
    </source>
</reference>
<accession>A0A8R1YP84</accession>
<dbReference type="InterPro" id="IPR019428">
    <property type="entry name" value="7TM_GPCR_serpentine_rcpt_Str"/>
</dbReference>
<organism evidence="1 2">
    <name type="scientific">Pristionchus pacificus</name>
    <name type="common">Parasitic nematode worm</name>
    <dbReference type="NCBI Taxonomy" id="54126"/>
    <lineage>
        <taxon>Eukaryota</taxon>
        <taxon>Metazoa</taxon>
        <taxon>Ecdysozoa</taxon>
        <taxon>Nematoda</taxon>
        <taxon>Chromadorea</taxon>
        <taxon>Rhabditida</taxon>
        <taxon>Rhabditina</taxon>
        <taxon>Diplogasteromorpha</taxon>
        <taxon>Diplogasteroidea</taxon>
        <taxon>Neodiplogasteridae</taxon>
        <taxon>Pristionchus</taxon>
    </lineage>
</organism>